<dbReference type="PANTHER" id="PTHR33745">
    <property type="entry name" value="RSBT ANTAGONIST PROTEIN RSBS-RELATED"/>
    <property type="match status" value="1"/>
</dbReference>
<evidence type="ECO:0000313" key="6">
    <source>
        <dbReference type="Proteomes" id="UP000235114"/>
    </source>
</evidence>
<reference evidence="3 5" key="1">
    <citation type="submission" date="2017-11" db="EMBL/GenBank/DDBJ databases">
        <title>Comparitive Functional Genomics of Dry Heat Resistant strains isolated from the Viking Spacecraft.</title>
        <authorList>
            <person name="Seuylemezian A."/>
            <person name="Cooper K."/>
            <person name="Vaishampayan P."/>
        </authorList>
    </citation>
    <scope>NUCLEOTIDE SEQUENCE [LARGE SCALE GENOMIC DNA]</scope>
    <source>
        <strain evidence="3 5">M4.6</strain>
    </source>
</reference>
<dbReference type="Pfam" id="PF01740">
    <property type="entry name" value="STAS"/>
    <property type="match status" value="1"/>
</dbReference>
<dbReference type="InterPro" id="IPR051932">
    <property type="entry name" value="Bact_StressResp_Reg"/>
</dbReference>
<evidence type="ECO:0000259" key="2">
    <source>
        <dbReference type="PROSITE" id="PS50801"/>
    </source>
</evidence>
<evidence type="ECO:0000313" key="5">
    <source>
        <dbReference type="Proteomes" id="UP000234951"/>
    </source>
</evidence>
<evidence type="ECO:0000256" key="1">
    <source>
        <dbReference type="ARBA" id="ARBA00022553"/>
    </source>
</evidence>
<feature type="domain" description="STAS" evidence="2">
    <location>
        <begin position="158"/>
        <end position="270"/>
    </location>
</feature>
<dbReference type="OrthoDB" id="2379721at2"/>
<evidence type="ECO:0000313" key="3">
    <source>
        <dbReference type="EMBL" id="PLR83467.1"/>
    </source>
</evidence>
<keyword evidence="6" id="KW-1185">Reference proteome</keyword>
<dbReference type="CDD" id="cd07041">
    <property type="entry name" value="STAS_RsbR_RsbS_like"/>
    <property type="match status" value="1"/>
</dbReference>
<proteinExistence type="predicted"/>
<dbReference type="Proteomes" id="UP000235114">
    <property type="component" value="Unassembled WGS sequence"/>
</dbReference>
<gene>
    <name evidence="3" type="ORF">CU635_09230</name>
    <name evidence="4" type="ORF">CVD25_14905</name>
</gene>
<comment type="caution">
    <text evidence="3">The sequence shown here is derived from an EMBL/GenBank/DDBJ whole genome shotgun (WGS) entry which is preliminary data.</text>
</comment>
<dbReference type="PROSITE" id="PS50801">
    <property type="entry name" value="STAS"/>
    <property type="match status" value="1"/>
</dbReference>
<name>A0A2N5GMY2_9BACI</name>
<organism evidence="3 5">
    <name type="scientific">Bacillus canaveralius</name>
    <dbReference type="NCBI Taxonomy" id="1403243"/>
    <lineage>
        <taxon>Bacteria</taxon>
        <taxon>Bacillati</taxon>
        <taxon>Bacillota</taxon>
        <taxon>Bacilli</taxon>
        <taxon>Bacillales</taxon>
        <taxon>Bacillaceae</taxon>
        <taxon>Bacillus</taxon>
    </lineage>
</organism>
<evidence type="ECO:0000313" key="4">
    <source>
        <dbReference type="EMBL" id="PLR95352.1"/>
    </source>
</evidence>
<sequence>MGLTMEKQYAEYFSNNSNDFQEKLLSEAGNVREKIEEILLVGNIDLLNNAHKLVMYSIGEQNVSLNEFARMEGVSWAKHNLTLAFKLEWVQAIRRTVWYFLERFDVDSENKPSHENFFELERQVNDRIDQFLNGFFLSYSKFKDDLIKSQQAMVEDLSVPIIPISPKVCVLPLIGKIDLFRSNTIEEKALMEIARLRIQTLVMDLSGIAQMETEVIHHMMRTIDGANMMGCECVITGLRPEIVRTITKLGLTFENKAETKATLQQALEDYLTPTVS</sequence>
<dbReference type="EMBL" id="PGVD01000039">
    <property type="protein sequence ID" value="PLR95352.1"/>
    <property type="molecule type" value="Genomic_DNA"/>
</dbReference>
<reference evidence="4 6" key="2">
    <citation type="submission" date="2017-12" db="EMBL/GenBank/DDBJ databases">
        <title>Comparative Functional Genomics of Dry Heat Resistant strains isolated from the Viking Spacecraft.</title>
        <authorList>
            <person name="Seuylemezian A."/>
            <person name="Cooper K."/>
            <person name="Vaishampayan P."/>
        </authorList>
    </citation>
    <scope>NUCLEOTIDE SEQUENCE [LARGE SCALE GENOMIC DNA]</scope>
    <source>
        <strain evidence="4 6">ATCC 29669</strain>
    </source>
</reference>
<keyword evidence="1" id="KW-0597">Phosphoprotein</keyword>
<accession>A0A2N5GMY2</accession>
<protein>
    <submittedName>
        <fullName evidence="3">Anti-anti-sigma factor</fullName>
    </submittedName>
</protein>
<dbReference type="InterPro" id="IPR002645">
    <property type="entry name" value="STAS_dom"/>
</dbReference>
<dbReference type="AlphaFoldDB" id="A0A2N5GMY2"/>
<dbReference type="Proteomes" id="UP000234951">
    <property type="component" value="Unassembled WGS sequence"/>
</dbReference>
<dbReference type="InterPro" id="IPR036513">
    <property type="entry name" value="STAS_dom_sf"/>
</dbReference>
<dbReference type="SUPFAM" id="SSF52091">
    <property type="entry name" value="SpoIIaa-like"/>
    <property type="match status" value="1"/>
</dbReference>
<dbReference type="PANTHER" id="PTHR33745:SF3">
    <property type="entry name" value="RSBT CO-ANTAGONIST PROTEIN RSBRC"/>
    <property type="match status" value="1"/>
</dbReference>
<dbReference type="EMBL" id="PGVA01000020">
    <property type="protein sequence ID" value="PLR83467.1"/>
    <property type="molecule type" value="Genomic_DNA"/>
</dbReference>
<dbReference type="Gene3D" id="3.30.750.24">
    <property type="entry name" value="STAS domain"/>
    <property type="match status" value="1"/>
</dbReference>
<dbReference type="RefSeq" id="WP_101577080.1">
    <property type="nucleotide sequence ID" value="NZ_PGVA01000020.1"/>
</dbReference>